<dbReference type="EMBL" id="CP017675">
    <property type="protein sequence ID" value="APB34432.1"/>
    <property type="molecule type" value="Genomic_DNA"/>
</dbReference>
<reference evidence="9 10" key="1">
    <citation type="submission" date="2016-10" db="EMBL/GenBank/DDBJ databases">
        <title>Description of Gloeomargarita lithophora gen. nov., sp. nov., a thylakoid-bearing basal-branching cyanobacterium with intracellular carbonates, and proposal for Gloeomargaritales ord. nov.</title>
        <authorList>
            <person name="Moreira D."/>
            <person name="Tavera R."/>
            <person name="Benzerara K."/>
            <person name="Skouri-Panet F."/>
            <person name="Couradeau E."/>
            <person name="Gerard E."/>
            <person name="Loussert C."/>
            <person name="Novelo E."/>
            <person name="Zivanovic Y."/>
            <person name="Lopez-Garcia P."/>
        </authorList>
    </citation>
    <scope>NUCLEOTIDE SEQUENCE [LARGE SCALE GENOMIC DNA]</scope>
    <source>
        <strain evidence="9 10">D10</strain>
    </source>
</reference>
<proteinExistence type="predicted"/>
<keyword evidence="6" id="KW-0315">Glutamine amidotransferase</keyword>
<dbReference type="OrthoDB" id="9764035at2"/>
<dbReference type="InterPro" id="IPR029062">
    <property type="entry name" value="Class_I_gatase-like"/>
</dbReference>
<dbReference type="Pfam" id="PF07685">
    <property type="entry name" value="GATase_3"/>
    <property type="match status" value="1"/>
</dbReference>
<dbReference type="STRING" id="1188229.GlitD10_2103"/>
<dbReference type="PROSITE" id="PS51274">
    <property type="entry name" value="GATASE_COBBQ"/>
    <property type="match status" value="1"/>
</dbReference>
<name>A0A1J0AEU0_9CYAN</name>
<evidence type="ECO:0000259" key="7">
    <source>
        <dbReference type="Pfam" id="PF01656"/>
    </source>
</evidence>
<accession>A0A1J0AEU0</accession>
<dbReference type="KEGG" id="glt:GlitD10_2103"/>
<evidence type="ECO:0000256" key="1">
    <source>
        <dbReference type="ARBA" id="ARBA00001946"/>
    </source>
</evidence>
<dbReference type="PANTHER" id="PTHR43873:SF1">
    <property type="entry name" value="COBYRINATE A,C-DIAMIDE SYNTHASE"/>
    <property type="match status" value="1"/>
</dbReference>
<dbReference type="CDD" id="cd03130">
    <property type="entry name" value="GATase1_CobB"/>
    <property type="match status" value="1"/>
</dbReference>
<dbReference type="GO" id="GO:0005524">
    <property type="term" value="F:ATP binding"/>
    <property type="evidence" value="ECO:0007669"/>
    <property type="project" value="UniProtKB-KW"/>
</dbReference>
<comment type="cofactor">
    <cofactor evidence="1">
        <name>Mg(2+)</name>
        <dbReference type="ChEBI" id="CHEBI:18420"/>
    </cofactor>
</comment>
<evidence type="ECO:0000256" key="6">
    <source>
        <dbReference type="ARBA" id="ARBA00022962"/>
    </source>
</evidence>
<dbReference type="InterPro" id="IPR002586">
    <property type="entry name" value="CobQ/CobB/MinD/ParA_Nub-bd_dom"/>
</dbReference>
<evidence type="ECO:0000256" key="5">
    <source>
        <dbReference type="ARBA" id="ARBA00022842"/>
    </source>
</evidence>
<dbReference type="NCBIfam" id="NF002204">
    <property type="entry name" value="PRK01077.1"/>
    <property type="match status" value="1"/>
</dbReference>
<evidence type="ECO:0000256" key="4">
    <source>
        <dbReference type="ARBA" id="ARBA00022840"/>
    </source>
</evidence>
<dbReference type="SUPFAM" id="SSF52317">
    <property type="entry name" value="Class I glutamine amidotransferase-like"/>
    <property type="match status" value="1"/>
</dbReference>
<keyword evidence="3" id="KW-0547">Nucleotide-binding</keyword>
<keyword evidence="5" id="KW-0460">Magnesium</keyword>
<dbReference type="RefSeq" id="WP_071454872.1">
    <property type="nucleotide sequence ID" value="NZ_CP017675.1"/>
</dbReference>
<evidence type="ECO:0000256" key="2">
    <source>
        <dbReference type="ARBA" id="ARBA00022598"/>
    </source>
</evidence>
<evidence type="ECO:0000313" key="10">
    <source>
        <dbReference type="Proteomes" id="UP000180235"/>
    </source>
</evidence>
<evidence type="ECO:0000313" key="9">
    <source>
        <dbReference type="EMBL" id="APB34432.1"/>
    </source>
</evidence>
<dbReference type="Gene3D" id="3.40.50.300">
    <property type="entry name" value="P-loop containing nucleotide triphosphate hydrolases"/>
    <property type="match status" value="1"/>
</dbReference>
<keyword evidence="2 9" id="KW-0436">Ligase</keyword>
<feature type="domain" description="CobB/CobQ-like glutamine amidotransferase" evidence="8">
    <location>
        <begin position="239"/>
        <end position="389"/>
    </location>
</feature>
<keyword evidence="4" id="KW-0067">ATP-binding</keyword>
<dbReference type="PANTHER" id="PTHR43873">
    <property type="entry name" value="COBYRINATE A,C-DIAMIDE SYNTHASE"/>
    <property type="match status" value="1"/>
</dbReference>
<dbReference type="AlphaFoldDB" id="A0A1J0AEU0"/>
<evidence type="ECO:0000256" key="3">
    <source>
        <dbReference type="ARBA" id="ARBA00022741"/>
    </source>
</evidence>
<protein>
    <submittedName>
        <fullName evidence="9">Cobyrinic acid a,c-diamide synthase</fullName>
        <ecNumber evidence="9">6.3.5.9</ecNumber>
    </submittedName>
</protein>
<dbReference type="GO" id="GO:0042242">
    <property type="term" value="F:cobyrinic acid a,c-diamide synthase activity"/>
    <property type="evidence" value="ECO:0007669"/>
    <property type="project" value="InterPro"/>
</dbReference>
<feature type="domain" description="CobQ/CobB/MinD/ParA nucleotide binding" evidence="7">
    <location>
        <begin position="4"/>
        <end position="181"/>
    </location>
</feature>
<keyword evidence="10" id="KW-1185">Reference proteome</keyword>
<dbReference type="NCBIfam" id="TIGR00379">
    <property type="entry name" value="cobB"/>
    <property type="match status" value="1"/>
</dbReference>
<dbReference type="EC" id="6.3.5.9" evidence="9"/>
<dbReference type="InterPro" id="IPR011698">
    <property type="entry name" value="GATase_3"/>
</dbReference>
<dbReference type="InterPro" id="IPR027417">
    <property type="entry name" value="P-loop_NTPase"/>
</dbReference>
<dbReference type="GO" id="GO:0043802">
    <property type="term" value="F:hydrogenobyrinic acid a,c-diamide synthase (glutamine-hydrolysing) activity"/>
    <property type="evidence" value="ECO:0007669"/>
    <property type="project" value="UniProtKB-EC"/>
</dbReference>
<organism evidence="9 10">
    <name type="scientific">Gloeomargarita lithophora Alchichica-D10</name>
    <dbReference type="NCBI Taxonomy" id="1188229"/>
    <lineage>
        <taxon>Bacteria</taxon>
        <taxon>Bacillati</taxon>
        <taxon>Cyanobacteriota</taxon>
        <taxon>Cyanophyceae</taxon>
        <taxon>Gloeomargaritales</taxon>
        <taxon>Gloeomargaritaceae</taxon>
        <taxon>Gloeomargarita</taxon>
    </lineage>
</organism>
<evidence type="ECO:0000259" key="8">
    <source>
        <dbReference type="Pfam" id="PF07685"/>
    </source>
</evidence>
<gene>
    <name evidence="9" type="primary">cobB-cbiA</name>
    <name evidence="9" type="ORF">GlitD10_2103</name>
</gene>
<dbReference type="SUPFAM" id="SSF52540">
    <property type="entry name" value="P-loop containing nucleoside triphosphate hydrolases"/>
    <property type="match status" value="1"/>
</dbReference>
<dbReference type="Proteomes" id="UP000180235">
    <property type="component" value="Chromosome"/>
</dbReference>
<dbReference type="Pfam" id="PF01656">
    <property type="entry name" value="CbiA"/>
    <property type="match status" value="1"/>
</dbReference>
<sequence length="433" mass="47542">MGLILAGERSGVGKTTITLALLAALTSWGERVQSFKVGPDYLDPQLHRWVTGRGCPNLDTMLTSSQYVQNCYHYHTGNVEYALVEGVMGLFDGPSSTAQVAKLLGLAVVLVVDCGRLAGSVAALVQGYARFDPQVPVVGVILNRVASDRHSELLRAALAPLGMTIVGECRRQTELHYPERHLGLIPPTERENLAPWRRALKTLGQTCFAWDVLRPLLQVHSGGNPVPPWLPLKITHPLRIAVAWDEAFNFYYDDQLALLRCAGVELYFWSPLRSAPLPTEIQGLILGGGYPELWAEPLSQRQDVLQNLRQRIRQGLAVYAECGGLMFLGETLITSDGTAWPLVGAIPLVTRMMPRLTLGYREIIATLDTCFVAQGQGVTGHEFHYSQGVNPNFPAIYGSATLHASYIHCHWGGCPQQVQRFLDCVQQGAAQVV</sequence>
<dbReference type="InterPro" id="IPR004484">
    <property type="entry name" value="CbiA/CobB_synth"/>
</dbReference>